<evidence type="ECO:0000313" key="8">
    <source>
        <dbReference type="Proteomes" id="UP000018895"/>
    </source>
</evidence>
<evidence type="ECO:0000259" key="6">
    <source>
        <dbReference type="PROSITE" id="PS50994"/>
    </source>
</evidence>
<keyword evidence="3" id="KW-0815">Transposition</keyword>
<comment type="caution">
    <text evidence="7">The sequence shown here is derived from an EMBL/GenBank/DDBJ whole genome shotgun (WGS) entry which is preliminary data.</text>
</comment>
<evidence type="ECO:0000256" key="2">
    <source>
        <dbReference type="ARBA" id="ARBA00006363"/>
    </source>
</evidence>
<gene>
    <name evidence="7" type="ORF">JCM9152_4632</name>
</gene>
<dbReference type="Gene3D" id="3.30.420.10">
    <property type="entry name" value="Ribonuclease H-like superfamily/Ribonuclease H"/>
    <property type="match status" value="1"/>
</dbReference>
<evidence type="ECO:0000256" key="1">
    <source>
        <dbReference type="ARBA" id="ARBA00002190"/>
    </source>
</evidence>
<reference evidence="7" key="1">
    <citation type="journal article" date="2014" name="Genome Announc.">
        <title>Draft Genome Sequences of Three Alkaliphilic Bacillus Strains, Bacillus wakoensis JCM 9140T, Bacillus akibai JCM 9157T, and Bacillus hemicellulosilyticus JCM 9152T.</title>
        <authorList>
            <person name="Yuki M."/>
            <person name="Oshima K."/>
            <person name="Suda W."/>
            <person name="Oshida Y."/>
            <person name="Kitamura K."/>
            <person name="Iida T."/>
            <person name="Hattori M."/>
            <person name="Ohkuma M."/>
        </authorList>
    </citation>
    <scope>NUCLEOTIDE SEQUENCE [LARGE SCALE GENOMIC DNA]</scope>
    <source>
        <strain evidence="7">JCM 9152</strain>
    </source>
</reference>
<dbReference type="InterPro" id="IPR051917">
    <property type="entry name" value="Transposase-Integrase"/>
</dbReference>
<dbReference type="AlphaFoldDB" id="W4QM97"/>
<dbReference type="PROSITE" id="PS50994">
    <property type="entry name" value="INTEGRASE"/>
    <property type="match status" value="1"/>
</dbReference>
<protein>
    <submittedName>
        <fullName evidence="7">Mobile element protein</fullName>
    </submittedName>
</protein>
<keyword evidence="5" id="KW-0233">DNA recombination</keyword>
<accession>W4QM97</accession>
<proteinExistence type="inferred from homology"/>
<sequence length="314" mass="36665">MSYSHLTTFERGRLEALQKLGWSTRQMAKELSRHHSTIARELKRNSTKEYASEVAQQMYVERRKDCKPKGKWSAYLAEIIEEKLQLTWSPEQIIGRLPELNLSFKTIYRWLYQGLLNKSDLTVLRHKGKRQKPVETRGRFNIGTSINQRPKEVKKRTTFGHWELDTIVSSRGKSKGCLATFAERKTRMYLAVKMKNRSSSSMETAILSMVDKYPLGVFKTSTVDRGKEFACYSSIEKQVEMLVYFADPYASWQRGTNENANGLLREFFPKKTDLSLITEEELELALYLINHRPRKCLGWKTSHEAFWEEVSQLD</sequence>
<organism evidence="7 8">
    <name type="scientific">Halalkalibacter hemicellulosilyticusJCM 9152</name>
    <dbReference type="NCBI Taxonomy" id="1236971"/>
    <lineage>
        <taxon>Bacteria</taxon>
        <taxon>Bacillati</taxon>
        <taxon>Bacillota</taxon>
        <taxon>Bacilli</taxon>
        <taxon>Bacillales</taxon>
        <taxon>Bacillaceae</taxon>
        <taxon>Halalkalibacter</taxon>
    </lineage>
</organism>
<dbReference type="SUPFAM" id="SSF53098">
    <property type="entry name" value="Ribonuclease H-like"/>
    <property type="match status" value="1"/>
</dbReference>
<dbReference type="Proteomes" id="UP000018895">
    <property type="component" value="Unassembled WGS sequence"/>
</dbReference>
<dbReference type="RefSeq" id="WP_035347788.1">
    <property type="nucleotide sequence ID" value="NZ_BAUU01000096.1"/>
</dbReference>
<keyword evidence="8" id="KW-1185">Reference proteome</keyword>
<dbReference type="OrthoDB" id="9776104at2"/>
<comment type="function">
    <text evidence="1">Required for the transposition of the insertion element.</text>
</comment>
<dbReference type="PANTHER" id="PTHR10948:SF23">
    <property type="entry name" value="TRANSPOSASE INSI FOR INSERTION SEQUENCE ELEMENT IS30A-RELATED"/>
    <property type="match status" value="1"/>
</dbReference>
<evidence type="ECO:0000256" key="3">
    <source>
        <dbReference type="ARBA" id="ARBA00022578"/>
    </source>
</evidence>
<dbReference type="InterPro" id="IPR025246">
    <property type="entry name" value="IS30-like_HTH"/>
</dbReference>
<dbReference type="InterPro" id="IPR012337">
    <property type="entry name" value="RNaseH-like_sf"/>
</dbReference>
<dbReference type="Pfam" id="PF13936">
    <property type="entry name" value="HTH_38"/>
    <property type="match status" value="1"/>
</dbReference>
<comment type="similarity">
    <text evidence="2">Belongs to the transposase IS30 family.</text>
</comment>
<evidence type="ECO:0000313" key="7">
    <source>
        <dbReference type="EMBL" id="GAE33017.1"/>
    </source>
</evidence>
<evidence type="ECO:0000256" key="4">
    <source>
        <dbReference type="ARBA" id="ARBA00023125"/>
    </source>
</evidence>
<dbReference type="GO" id="GO:0003677">
    <property type="term" value="F:DNA binding"/>
    <property type="evidence" value="ECO:0007669"/>
    <property type="project" value="UniProtKB-KW"/>
</dbReference>
<dbReference type="InterPro" id="IPR001584">
    <property type="entry name" value="Integrase_cat-core"/>
</dbReference>
<evidence type="ECO:0000256" key="5">
    <source>
        <dbReference type="ARBA" id="ARBA00023172"/>
    </source>
</evidence>
<dbReference type="GO" id="GO:0004803">
    <property type="term" value="F:transposase activity"/>
    <property type="evidence" value="ECO:0007669"/>
    <property type="project" value="InterPro"/>
</dbReference>
<dbReference type="EMBL" id="BAUU01000096">
    <property type="protein sequence ID" value="GAE33017.1"/>
    <property type="molecule type" value="Genomic_DNA"/>
</dbReference>
<feature type="domain" description="Integrase catalytic" evidence="6">
    <location>
        <begin position="146"/>
        <end position="310"/>
    </location>
</feature>
<name>W4QM97_9BACI</name>
<dbReference type="GO" id="GO:0006313">
    <property type="term" value="P:DNA transposition"/>
    <property type="evidence" value="ECO:0007669"/>
    <property type="project" value="InterPro"/>
</dbReference>
<dbReference type="PROSITE" id="PS01043">
    <property type="entry name" value="TRANSPOSASE_IS30"/>
    <property type="match status" value="1"/>
</dbReference>
<dbReference type="InterPro" id="IPR036397">
    <property type="entry name" value="RNaseH_sf"/>
</dbReference>
<dbReference type="GO" id="GO:0005829">
    <property type="term" value="C:cytosol"/>
    <property type="evidence" value="ECO:0007669"/>
    <property type="project" value="TreeGrafter"/>
</dbReference>
<dbReference type="GO" id="GO:0015074">
    <property type="term" value="P:DNA integration"/>
    <property type="evidence" value="ECO:0007669"/>
    <property type="project" value="InterPro"/>
</dbReference>
<keyword evidence="4" id="KW-0238">DNA-binding</keyword>
<dbReference type="NCBIfam" id="NF033563">
    <property type="entry name" value="transpos_IS30"/>
    <property type="match status" value="1"/>
</dbReference>
<dbReference type="InterPro" id="IPR001598">
    <property type="entry name" value="Transposase_IS30_CS"/>
</dbReference>
<dbReference type="InterPro" id="IPR053392">
    <property type="entry name" value="Transposase_IS30-like"/>
</dbReference>
<dbReference type="Gene3D" id="1.10.10.60">
    <property type="entry name" value="Homeodomain-like"/>
    <property type="match status" value="1"/>
</dbReference>
<dbReference type="PANTHER" id="PTHR10948">
    <property type="entry name" value="TRANSPOSASE"/>
    <property type="match status" value="1"/>
</dbReference>